<feature type="transmembrane region" description="Helical" evidence="6">
    <location>
        <begin position="326"/>
        <end position="350"/>
    </location>
</feature>
<dbReference type="SUPFAM" id="SSF82866">
    <property type="entry name" value="Multidrug efflux transporter AcrB transmembrane domain"/>
    <property type="match status" value="2"/>
</dbReference>
<dbReference type="Proteomes" id="UP000252479">
    <property type="component" value="Unassembled WGS sequence"/>
</dbReference>
<evidence type="ECO:0000259" key="7">
    <source>
        <dbReference type="PROSITE" id="PS50156"/>
    </source>
</evidence>
<dbReference type="InterPro" id="IPR050545">
    <property type="entry name" value="Mycobact_MmpL"/>
</dbReference>
<keyword evidence="3 6" id="KW-0812">Transmembrane</keyword>
<dbReference type="Gene3D" id="1.20.1640.10">
    <property type="entry name" value="Multidrug efflux transporter AcrB transmembrane domain"/>
    <property type="match status" value="2"/>
</dbReference>
<keyword evidence="2" id="KW-1003">Cell membrane</keyword>
<evidence type="ECO:0000256" key="2">
    <source>
        <dbReference type="ARBA" id="ARBA00022475"/>
    </source>
</evidence>
<dbReference type="AlphaFoldDB" id="A0A368LG43"/>
<evidence type="ECO:0000256" key="3">
    <source>
        <dbReference type="ARBA" id="ARBA00022692"/>
    </source>
</evidence>
<feature type="transmembrane region" description="Helical" evidence="6">
    <location>
        <begin position="758"/>
        <end position="777"/>
    </location>
</feature>
<evidence type="ECO:0000256" key="6">
    <source>
        <dbReference type="SAM" id="Phobius"/>
    </source>
</evidence>
<evidence type="ECO:0000256" key="4">
    <source>
        <dbReference type="ARBA" id="ARBA00022989"/>
    </source>
</evidence>
<feature type="transmembrane region" description="Helical" evidence="6">
    <location>
        <begin position="275"/>
        <end position="293"/>
    </location>
</feature>
<feature type="transmembrane region" description="Helical" evidence="6">
    <location>
        <begin position="783"/>
        <end position="809"/>
    </location>
</feature>
<dbReference type="PANTHER" id="PTHR33406">
    <property type="entry name" value="MEMBRANE PROTEIN MJ1562-RELATED"/>
    <property type="match status" value="1"/>
</dbReference>
<feature type="transmembrane region" description="Helical" evidence="6">
    <location>
        <begin position="400"/>
        <end position="425"/>
    </location>
</feature>
<gene>
    <name evidence="8" type="ORF">CIK83_17010</name>
</gene>
<comment type="caution">
    <text evidence="8">The sequence shown here is derived from an EMBL/GenBank/DDBJ whole genome shotgun (WGS) entry which is preliminary data.</text>
</comment>
<sequence>MVIIIDCCDNRRRKFIISTTQLFSIQQLYYHKNSRGRTSMSSQWKLDDPLNQSKLNLHFQKWVRFIIRFRYWVILATVLLVVGLFTRLETLEFDNSNESFLPVNSSLISDMERFKATFGNEDTLVFAMPLSQAAPEKTISQLNQLTHDLETSVPYVRAATGINNLEKMRSVGKGAIVIDAYLSGKESKEQLLEKITQLSNDDLYQGLFVSGDAQYLGVIVELYAYPEGEVDPRKQIAPAVNALLEKDTYKDLGIVAVGDPIFDAEMEHISNDETGTLWLIALVLQMLIVAYFTRSVRLTWVPILVMALANIAVFGLISFIGWKLTFFVTIVPSLIMCIGMADCIHIGCAYQDELASGKSKNEALVSGSAKVALPCFLTTLTTAIGFLSFQGTEIIPIGQLGVYCAIGVFVALIFSYCLVPSLLSFGNKPISAMNRHKKDWIDVSLDKLAESVIKSPKAWAVGFLASSLAMSAGIFFVSLDTSPIENLSTRTELRQKADFIDQNMGGAMTLDIVLSSNNDTPILTIDTLNRVEQLVAELKKNEHVVTARSIVDIVKESNHVLIPENGAVLPTEQGTLSDFLFLYEMGGGELLDQFVSFDSKQIRIAVRTRAVSTEQSYDIIKQVELQVANTFDGHIEATATGPIVHIKETSDYLSKGQLHSFVWAFIAISLVLIVVLKSWSLGVLSLLPNVLPILVSVGLMGWLDMPLSQSLIIFSPLILGVAVDDTIHFLSRFKVAFNQEGSYEESIRYAVTKAGRPLVFTTTILSTGFSVLTLSVLNESVIFGYMSGMAFSWALLADLILLPALLLIFKPMKATQTLHTAQANK</sequence>
<feature type="transmembrane region" description="Helical" evidence="6">
    <location>
        <begin position="300"/>
        <end position="320"/>
    </location>
</feature>
<dbReference type="PANTHER" id="PTHR33406:SF12">
    <property type="entry name" value="BLR2997 PROTEIN"/>
    <property type="match status" value="1"/>
</dbReference>
<dbReference type="EMBL" id="QPGL01000004">
    <property type="protein sequence ID" value="RCS68620.1"/>
    <property type="molecule type" value="Genomic_DNA"/>
</dbReference>
<evidence type="ECO:0000256" key="5">
    <source>
        <dbReference type="ARBA" id="ARBA00023136"/>
    </source>
</evidence>
<feature type="transmembrane region" description="Helical" evidence="6">
    <location>
        <begin position="371"/>
        <end position="388"/>
    </location>
</feature>
<dbReference type="GO" id="GO:0005886">
    <property type="term" value="C:plasma membrane"/>
    <property type="evidence" value="ECO:0007669"/>
    <property type="project" value="UniProtKB-SubCell"/>
</dbReference>
<dbReference type="InterPro" id="IPR000731">
    <property type="entry name" value="SSD"/>
</dbReference>
<keyword evidence="4 6" id="KW-1133">Transmembrane helix</keyword>
<evidence type="ECO:0000256" key="1">
    <source>
        <dbReference type="ARBA" id="ARBA00004651"/>
    </source>
</evidence>
<dbReference type="PROSITE" id="PS50156">
    <property type="entry name" value="SSD"/>
    <property type="match status" value="2"/>
</dbReference>
<accession>A0A368LG43</accession>
<name>A0A368LG43_9VIBR</name>
<feature type="transmembrane region" description="Helical" evidence="6">
    <location>
        <begin position="683"/>
        <end position="703"/>
    </location>
</feature>
<protein>
    <recommendedName>
        <fullName evidence="7">SSD domain-containing protein</fullName>
    </recommendedName>
</protein>
<proteinExistence type="predicted"/>
<feature type="transmembrane region" description="Helical" evidence="6">
    <location>
        <begin position="658"/>
        <end position="676"/>
    </location>
</feature>
<dbReference type="InterPro" id="IPR004869">
    <property type="entry name" value="MMPL_dom"/>
</dbReference>
<evidence type="ECO:0000313" key="8">
    <source>
        <dbReference type="EMBL" id="RCS68620.1"/>
    </source>
</evidence>
<feature type="transmembrane region" description="Helical" evidence="6">
    <location>
        <begin position="69"/>
        <end position="88"/>
    </location>
</feature>
<dbReference type="Pfam" id="PF03176">
    <property type="entry name" value="MMPL"/>
    <property type="match status" value="2"/>
</dbReference>
<reference evidence="8 9" key="1">
    <citation type="journal article" date="2017" name="Elife">
        <title>Extensive horizontal gene transfer in cheese-associated bacteria.</title>
        <authorList>
            <person name="Bonham K.S."/>
            <person name="Wolfe B.E."/>
            <person name="Dutton R.J."/>
        </authorList>
    </citation>
    <scope>NUCLEOTIDE SEQUENCE [LARGE SCALE GENOMIC DNA]</scope>
    <source>
        <strain evidence="8 9">JB196</strain>
    </source>
</reference>
<organism evidence="8 9">
    <name type="scientific">Vibrio casei</name>
    <dbReference type="NCBI Taxonomy" id="673372"/>
    <lineage>
        <taxon>Bacteria</taxon>
        <taxon>Pseudomonadati</taxon>
        <taxon>Pseudomonadota</taxon>
        <taxon>Gammaproteobacteria</taxon>
        <taxon>Vibrionales</taxon>
        <taxon>Vibrionaceae</taxon>
        <taxon>Vibrio</taxon>
    </lineage>
</organism>
<feature type="domain" description="SSD" evidence="7">
    <location>
        <begin position="679"/>
        <end position="808"/>
    </location>
</feature>
<feature type="domain" description="SSD" evidence="7">
    <location>
        <begin position="298"/>
        <end position="425"/>
    </location>
</feature>
<keyword evidence="9" id="KW-1185">Reference proteome</keyword>
<comment type="subcellular location">
    <subcellularLocation>
        <location evidence="1">Cell membrane</location>
        <topology evidence="1">Multi-pass membrane protein</topology>
    </subcellularLocation>
</comment>
<evidence type="ECO:0000313" key="9">
    <source>
        <dbReference type="Proteomes" id="UP000252479"/>
    </source>
</evidence>
<keyword evidence="5 6" id="KW-0472">Membrane</keyword>